<evidence type="ECO:0008006" key="4">
    <source>
        <dbReference type="Google" id="ProtNLM"/>
    </source>
</evidence>
<dbReference type="InterPro" id="IPR011989">
    <property type="entry name" value="ARM-like"/>
</dbReference>
<dbReference type="OrthoDB" id="2250022at2759"/>
<sequence>MSIMIGHVNQFVAGLKSRSEDVRFKTANELHHYVTTELREMSPEDVSAFMEEFHHHIFEMVSSSDVNEKKGGILAIVNLLEVDSGNTGSRISRFANYLRNLLPSNDTTVTELAAYAIGRLTTVGSSFTAEYDDFVIKRAIEWLCEERHEGKRHAAVLILQELAISTPTFFFQNIQPIFRLHLQRRARPQAHDPRGRRRETKDTQNPPWYSKSYEEAESGFEEALSGAREKGMNREDRIHGSLLVINELLKCSNIEGERAMQELEEVNSQQARHDRPSNAKLGSRWVAHAITQGTPADARTPAAGGSARAALLRYHRAQGFQPASVVSLHQGSSHQPHGSHRLHHHGRRLVPTHESNTCKRLLEEKFDQICERVLRQRSLRNTCIQTALHQVLPRLAAFQTQRFVRRERERSYAFLSIGLLAVAVGEHLLPYLPRIMEVIRVSLPSNSTPSNPALTAALQEVSLRIPQLKRDIQDGLLKMLSCILMQRPLKHPGVPTKHSHTAQPSQGRTLTSFVKHCANTYLTSEHKEIRLEAVRTCCCLLSPALQPTLSEIAKGSHRGFSVSVLGVFGWCN</sequence>
<dbReference type="PANTHER" id="PTHR11139:SF9">
    <property type="entry name" value="SERINE_THREONINE-PROTEIN KINASE MTOR"/>
    <property type="match status" value="1"/>
</dbReference>
<dbReference type="EMBL" id="JABSTR010000008">
    <property type="protein sequence ID" value="KAH9376603.1"/>
    <property type="molecule type" value="Genomic_DNA"/>
</dbReference>
<dbReference type="InterPro" id="IPR016024">
    <property type="entry name" value="ARM-type_fold"/>
</dbReference>
<dbReference type="GO" id="GO:0005737">
    <property type="term" value="C:cytoplasm"/>
    <property type="evidence" value="ECO:0007669"/>
    <property type="project" value="TreeGrafter"/>
</dbReference>
<dbReference type="VEuPathDB" id="VectorBase:HLOH_048740"/>
<feature type="compositionally biased region" description="Basic residues" evidence="1">
    <location>
        <begin position="185"/>
        <end position="198"/>
    </location>
</feature>
<gene>
    <name evidence="2" type="ORF">HPB48_005814</name>
</gene>
<dbReference type="GO" id="GO:0016242">
    <property type="term" value="P:negative regulation of macroautophagy"/>
    <property type="evidence" value="ECO:0007669"/>
    <property type="project" value="TreeGrafter"/>
</dbReference>
<comment type="caution">
    <text evidence="2">The sequence shown here is derived from an EMBL/GenBank/DDBJ whole genome shotgun (WGS) entry which is preliminary data.</text>
</comment>
<evidence type="ECO:0000256" key="1">
    <source>
        <dbReference type="SAM" id="MobiDB-lite"/>
    </source>
</evidence>
<evidence type="ECO:0000313" key="3">
    <source>
        <dbReference type="Proteomes" id="UP000821853"/>
    </source>
</evidence>
<dbReference type="InterPro" id="IPR050517">
    <property type="entry name" value="DDR_Repair_Kinase"/>
</dbReference>
<keyword evidence="3" id="KW-1185">Reference proteome</keyword>
<dbReference type="PANTHER" id="PTHR11139">
    <property type="entry name" value="ATAXIA TELANGIECTASIA MUTATED ATM -RELATED"/>
    <property type="match status" value="1"/>
</dbReference>
<dbReference type="GO" id="GO:0031931">
    <property type="term" value="C:TORC1 complex"/>
    <property type="evidence" value="ECO:0007669"/>
    <property type="project" value="TreeGrafter"/>
</dbReference>
<dbReference type="OMA" id="LEMETAC"/>
<accession>A0A9J6GMI3</accession>
<protein>
    <recommendedName>
        <fullName evidence="4">Target of rapamycin</fullName>
    </recommendedName>
</protein>
<dbReference type="GO" id="GO:0038202">
    <property type="term" value="P:TORC1 signaling"/>
    <property type="evidence" value="ECO:0007669"/>
    <property type="project" value="TreeGrafter"/>
</dbReference>
<name>A0A9J6GMI3_HAELO</name>
<dbReference type="SUPFAM" id="SSF48371">
    <property type="entry name" value="ARM repeat"/>
    <property type="match status" value="1"/>
</dbReference>
<dbReference type="Proteomes" id="UP000821853">
    <property type="component" value="Unassembled WGS sequence"/>
</dbReference>
<reference evidence="2 3" key="1">
    <citation type="journal article" date="2020" name="Cell">
        <title>Large-Scale Comparative Analyses of Tick Genomes Elucidate Their Genetic Diversity and Vector Capacities.</title>
        <authorList>
            <consortium name="Tick Genome and Microbiome Consortium (TIGMIC)"/>
            <person name="Jia N."/>
            <person name="Wang J."/>
            <person name="Shi W."/>
            <person name="Du L."/>
            <person name="Sun Y."/>
            <person name="Zhan W."/>
            <person name="Jiang J.F."/>
            <person name="Wang Q."/>
            <person name="Zhang B."/>
            <person name="Ji P."/>
            <person name="Bell-Sakyi L."/>
            <person name="Cui X.M."/>
            <person name="Yuan T.T."/>
            <person name="Jiang B.G."/>
            <person name="Yang W.F."/>
            <person name="Lam T.T."/>
            <person name="Chang Q.C."/>
            <person name="Ding S.J."/>
            <person name="Wang X.J."/>
            <person name="Zhu J.G."/>
            <person name="Ruan X.D."/>
            <person name="Zhao L."/>
            <person name="Wei J.T."/>
            <person name="Ye R.Z."/>
            <person name="Que T.C."/>
            <person name="Du C.H."/>
            <person name="Zhou Y.H."/>
            <person name="Cheng J.X."/>
            <person name="Dai P.F."/>
            <person name="Guo W.B."/>
            <person name="Han X.H."/>
            <person name="Huang E.J."/>
            <person name="Li L.F."/>
            <person name="Wei W."/>
            <person name="Gao Y.C."/>
            <person name="Liu J.Z."/>
            <person name="Shao H.Z."/>
            <person name="Wang X."/>
            <person name="Wang C.C."/>
            <person name="Yang T.C."/>
            <person name="Huo Q.B."/>
            <person name="Li W."/>
            <person name="Chen H.Y."/>
            <person name="Chen S.E."/>
            <person name="Zhou L.G."/>
            <person name="Ni X.B."/>
            <person name="Tian J.H."/>
            <person name="Sheng Y."/>
            <person name="Liu T."/>
            <person name="Pan Y.S."/>
            <person name="Xia L.Y."/>
            <person name="Li J."/>
            <person name="Zhao F."/>
            <person name="Cao W.C."/>
        </authorList>
    </citation>
    <scope>NUCLEOTIDE SEQUENCE [LARGE SCALE GENOMIC DNA]</scope>
    <source>
        <strain evidence="2">HaeL-2018</strain>
    </source>
</reference>
<dbReference type="Gene3D" id="1.25.10.10">
    <property type="entry name" value="Leucine-rich Repeat Variant"/>
    <property type="match status" value="2"/>
</dbReference>
<feature type="region of interest" description="Disordered" evidence="1">
    <location>
        <begin position="185"/>
        <end position="214"/>
    </location>
</feature>
<dbReference type="AlphaFoldDB" id="A0A9J6GMI3"/>
<dbReference type="GO" id="GO:0004674">
    <property type="term" value="F:protein serine/threonine kinase activity"/>
    <property type="evidence" value="ECO:0007669"/>
    <property type="project" value="TreeGrafter"/>
</dbReference>
<proteinExistence type="predicted"/>
<organism evidence="2 3">
    <name type="scientific">Haemaphysalis longicornis</name>
    <name type="common">Bush tick</name>
    <dbReference type="NCBI Taxonomy" id="44386"/>
    <lineage>
        <taxon>Eukaryota</taxon>
        <taxon>Metazoa</taxon>
        <taxon>Ecdysozoa</taxon>
        <taxon>Arthropoda</taxon>
        <taxon>Chelicerata</taxon>
        <taxon>Arachnida</taxon>
        <taxon>Acari</taxon>
        <taxon>Parasitiformes</taxon>
        <taxon>Ixodida</taxon>
        <taxon>Ixodoidea</taxon>
        <taxon>Ixodidae</taxon>
        <taxon>Haemaphysalinae</taxon>
        <taxon>Haemaphysalis</taxon>
    </lineage>
</organism>
<dbReference type="GO" id="GO:0031932">
    <property type="term" value="C:TORC2 complex"/>
    <property type="evidence" value="ECO:0007669"/>
    <property type="project" value="TreeGrafter"/>
</dbReference>
<dbReference type="GO" id="GO:0005634">
    <property type="term" value="C:nucleus"/>
    <property type="evidence" value="ECO:0007669"/>
    <property type="project" value="TreeGrafter"/>
</dbReference>
<evidence type="ECO:0000313" key="2">
    <source>
        <dbReference type="EMBL" id="KAH9376603.1"/>
    </source>
</evidence>